<dbReference type="PANTHER" id="PTHR12526">
    <property type="entry name" value="GLYCOSYLTRANSFERASE"/>
    <property type="match status" value="1"/>
</dbReference>
<comment type="caution">
    <text evidence="4">The sequence shown here is derived from an EMBL/GenBank/DDBJ whole genome shotgun (WGS) entry which is preliminary data.</text>
</comment>
<dbReference type="GO" id="GO:0016757">
    <property type="term" value="F:glycosyltransferase activity"/>
    <property type="evidence" value="ECO:0007669"/>
    <property type="project" value="UniProtKB-KW"/>
</dbReference>
<keyword evidence="5" id="KW-1185">Reference proteome</keyword>
<dbReference type="Pfam" id="PF00534">
    <property type="entry name" value="Glycos_transf_1"/>
    <property type="match status" value="1"/>
</dbReference>
<evidence type="ECO:0000259" key="3">
    <source>
        <dbReference type="Pfam" id="PF00534"/>
    </source>
</evidence>
<proteinExistence type="predicted"/>
<evidence type="ECO:0000313" key="5">
    <source>
        <dbReference type="Proteomes" id="UP001057753"/>
    </source>
</evidence>
<sequence>MKNKKVVHMTTVHHPLDPRIFYKECLSLKNAGYNVTLIAPASSNLTGEEEIEIKTIKYRSNRLHRLIGGSIEMYKMAKGIKASVYHFHDPELIPIAWMLKKKGNIVIYDIHEDYQTGIVQRDYLILPIRKVLAKVYKIVEKIFTKKMELCLAEKYYKDMYPRGICILNYPLINKTLLRQERKGENIGKELLYTGNMTTDRGAIIHTELLNVDPEVYVYCYGKCSGSLAAEMNRQAGDNKDRLYINGVNRYLPKKEIDKAYVSKGWLAGLALFPPTEHYMKKELTKFFEYMTAGIPILCSDFPKWKKFVNKYQCGLTVDPNNSKEINEALDYLKAHPEEVIAMGERGRKAVADNLNWEREEEKLVSWYAKLLRGKNEGE</sequence>
<dbReference type="SUPFAM" id="SSF53756">
    <property type="entry name" value="UDP-Glycosyltransferase/glycogen phosphorylase"/>
    <property type="match status" value="1"/>
</dbReference>
<dbReference type="PANTHER" id="PTHR12526:SF629">
    <property type="entry name" value="TEICHURONIC ACID BIOSYNTHESIS GLYCOSYLTRANSFERASE TUAH-RELATED"/>
    <property type="match status" value="1"/>
</dbReference>
<feature type="domain" description="Glycosyl transferase family 1" evidence="3">
    <location>
        <begin position="287"/>
        <end position="348"/>
    </location>
</feature>
<dbReference type="EMBL" id="JABXYM010000001">
    <property type="protein sequence ID" value="MCR6094930.1"/>
    <property type="molecule type" value="Genomic_DNA"/>
</dbReference>
<evidence type="ECO:0000256" key="2">
    <source>
        <dbReference type="ARBA" id="ARBA00022679"/>
    </source>
</evidence>
<dbReference type="Gene3D" id="3.40.50.2000">
    <property type="entry name" value="Glycogen Phosphorylase B"/>
    <property type="match status" value="2"/>
</dbReference>
<dbReference type="InterPro" id="IPR001296">
    <property type="entry name" value="Glyco_trans_1"/>
</dbReference>
<evidence type="ECO:0000256" key="1">
    <source>
        <dbReference type="ARBA" id="ARBA00022676"/>
    </source>
</evidence>
<gene>
    <name evidence="4" type="ORF">HXA33_00015</name>
</gene>
<evidence type="ECO:0000313" key="4">
    <source>
        <dbReference type="EMBL" id="MCR6094930.1"/>
    </source>
</evidence>
<accession>A0A9Q4AYT7</accession>
<keyword evidence="2" id="KW-0808">Transferase</keyword>
<organism evidence="4 5">
    <name type="scientific">Salipaludibacillus agaradhaerens</name>
    <name type="common">Bacillus agaradhaerens</name>
    <dbReference type="NCBI Taxonomy" id="76935"/>
    <lineage>
        <taxon>Bacteria</taxon>
        <taxon>Bacillati</taxon>
        <taxon>Bacillota</taxon>
        <taxon>Bacilli</taxon>
        <taxon>Bacillales</taxon>
        <taxon>Bacillaceae</taxon>
    </lineage>
</organism>
<name>A0A9Q4AYT7_SALAG</name>
<dbReference type="AlphaFoldDB" id="A0A9Q4AYT7"/>
<dbReference type="Proteomes" id="UP001057753">
    <property type="component" value="Unassembled WGS sequence"/>
</dbReference>
<reference evidence="4" key="1">
    <citation type="submission" date="2020-06" db="EMBL/GenBank/DDBJ databases">
        <title>Insight into the genomes of haloalkaliphilic bacilli from Kenyan soda lakes.</title>
        <authorList>
            <person name="Mwirichia R."/>
            <person name="Villamizar G.C."/>
            <person name="Poehlein A."/>
            <person name="Mugweru J."/>
            <person name="Kipnyargis A."/>
            <person name="Kiplimo D."/>
            <person name="Orwa P."/>
            <person name="Daniel R."/>
        </authorList>
    </citation>
    <scope>NUCLEOTIDE SEQUENCE</scope>
    <source>
        <strain evidence="4">B1096_S55</strain>
    </source>
</reference>
<keyword evidence="1" id="KW-0328">Glycosyltransferase</keyword>
<protein>
    <submittedName>
        <fullName evidence="4">Glycosyltransferase</fullName>
    </submittedName>
</protein>
<dbReference type="RefSeq" id="WP_257819554.1">
    <property type="nucleotide sequence ID" value="NZ_JABXYM010000001.1"/>
</dbReference>